<evidence type="ECO:0000256" key="1">
    <source>
        <dbReference type="SAM" id="MobiDB-lite"/>
    </source>
</evidence>
<reference evidence="3 4" key="1">
    <citation type="submission" date="2016-10" db="EMBL/GenBank/DDBJ databases">
        <authorList>
            <person name="de Groot N.N."/>
        </authorList>
    </citation>
    <scope>NUCLEOTIDE SEQUENCE [LARGE SCALE GENOMIC DNA]</scope>
    <source>
        <strain evidence="3 4">CGMCC 4.3510</strain>
    </source>
</reference>
<keyword evidence="4" id="KW-1185">Reference proteome</keyword>
<name>A0A1I2IW54_9ACTN</name>
<evidence type="ECO:0008006" key="5">
    <source>
        <dbReference type="Google" id="ProtNLM"/>
    </source>
</evidence>
<dbReference type="RefSeq" id="WP_093715686.1">
    <property type="nucleotide sequence ID" value="NZ_FONG01000015.1"/>
</dbReference>
<feature type="compositionally biased region" description="Polar residues" evidence="1">
    <location>
        <begin position="51"/>
        <end position="64"/>
    </location>
</feature>
<dbReference type="SUPFAM" id="SSF51126">
    <property type="entry name" value="Pectin lyase-like"/>
    <property type="match status" value="1"/>
</dbReference>
<sequence length="613" mass="64674">MNFPAHPPTEQTQQAPDTTPRWSRRAALGALAALTATPALAGRASARTPRTESATPSRTATQSAADAPDFGPNVLVFDPSMAIADIQAKVSDVFSRQESNQFGTDRYALLFKPGTYDGLDVNVGFYTHVAGLGLSPDDVDIHGLVHVEADWMQGNATQNFWRSAENLSVTPTNGTNRWAVSQAAPLRRVHIRGEVPLWNGYDGWASGGFMADCKVDGRVVSGSQQQWLTRNSTLGEWAGSVWNMVFVGVDGAPPQNFPDPSHTVVDSAPVVREKPFLYVDGSGAYQVFVPALATNARGVTWAGGPRGESVPLTDFHIAKPGESAADINAALAQGKHLLVTPGVYTLDAPIEVTRAGTIVLGLGIATLLPAGGVTALSVADVDGVKISGLLIDAGATNSEVLVRVGPQGAGGSHSGDPTLLQDVFVRIGGAQAGKATVSVEINSSDVIGDNLWLWRADHGNGVGWDVNTSDTGLVVNGARVTMYGLFVEHHQKAEVLWNGDGGRTYFFQNEMPYDPPNQAAWKDGSRNGYAAYQVADSVGTHEAWGLGSYCLFLADPSVVADSALRVPDAPGVRLHDMVTVSLGNDGTISHVVNETGDPVNNTNSGISYLVSYP</sequence>
<dbReference type="InterPro" id="IPR012334">
    <property type="entry name" value="Pectin_lyas_fold"/>
</dbReference>
<dbReference type="AlphaFoldDB" id="A0A1I2IW54"/>
<evidence type="ECO:0000256" key="2">
    <source>
        <dbReference type="SAM" id="SignalP"/>
    </source>
</evidence>
<dbReference type="InterPro" id="IPR006311">
    <property type="entry name" value="TAT_signal"/>
</dbReference>
<protein>
    <recommendedName>
        <fullName evidence="5">Coagulation factor 5/8 type domain-containing protein</fullName>
    </recommendedName>
</protein>
<dbReference type="InterPro" id="IPR059186">
    <property type="entry name" value="SACTE_4363"/>
</dbReference>
<feature type="signal peptide" evidence="2">
    <location>
        <begin position="1"/>
        <end position="41"/>
    </location>
</feature>
<accession>A0A1I2IW54</accession>
<feature type="chain" id="PRO_5038881925" description="Coagulation factor 5/8 type domain-containing protein" evidence="2">
    <location>
        <begin position="42"/>
        <end position="613"/>
    </location>
</feature>
<dbReference type="Gene3D" id="2.160.20.10">
    <property type="entry name" value="Single-stranded right-handed beta-helix, Pectin lyase-like"/>
    <property type="match status" value="1"/>
</dbReference>
<dbReference type="OrthoDB" id="2479530at2"/>
<dbReference type="PROSITE" id="PS51318">
    <property type="entry name" value="TAT"/>
    <property type="match status" value="1"/>
</dbReference>
<dbReference type="STRING" id="380248.SAMN05216251_11550"/>
<organism evidence="3 4">
    <name type="scientific">Actinacidiphila alni</name>
    <dbReference type="NCBI Taxonomy" id="380248"/>
    <lineage>
        <taxon>Bacteria</taxon>
        <taxon>Bacillati</taxon>
        <taxon>Actinomycetota</taxon>
        <taxon>Actinomycetes</taxon>
        <taxon>Kitasatosporales</taxon>
        <taxon>Streptomycetaceae</taxon>
        <taxon>Actinacidiphila</taxon>
    </lineage>
</organism>
<gene>
    <name evidence="3" type="ORF">SAMN05216251_11550</name>
</gene>
<dbReference type="CDD" id="cd23669">
    <property type="entry name" value="GH55_SacteLam55A-like"/>
    <property type="match status" value="1"/>
</dbReference>
<dbReference type="Proteomes" id="UP000199323">
    <property type="component" value="Unassembled WGS sequence"/>
</dbReference>
<evidence type="ECO:0000313" key="4">
    <source>
        <dbReference type="Proteomes" id="UP000199323"/>
    </source>
</evidence>
<evidence type="ECO:0000313" key="3">
    <source>
        <dbReference type="EMBL" id="SFF46635.1"/>
    </source>
</evidence>
<dbReference type="InterPro" id="IPR011050">
    <property type="entry name" value="Pectin_lyase_fold/virulence"/>
</dbReference>
<dbReference type="EMBL" id="FONG01000015">
    <property type="protein sequence ID" value="SFF46635.1"/>
    <property type="molecule type" value="Genomic_DNA"/>
</dbReference>
<proteinExistence type="predicted"/>
<feature type="region of interest" description="Disordered" evidence="1">
    <location>
        <begin position="39"/>
        <end position="69"/>
    </location>
</feature>
<keyword evidence="2" id="KW-0732">Signal</keyword>
<feature type="region of interest" description="Disordered" evidence="1">
    <location>
        <begin position="1"/>
        <end position="21"/>
    </location>
</feature>
<feature type="compositionally biased region" description="Polar residues" evidence="1">
    <location>
        <begin position="9"/>
        <end position="21"/>
    </location>
</feature>